<dbReference type="EMBL" id="JTHE03000095">
    <property type="protein sequence ID" value="MCM1984425.1"/>
    <property type="molecule type" value="Genomic_DNA"/>
</dbReference>
<evidence type="ECO:0000313" key="1">
    <source>
        <dbReference type="EMBL" id="MCM1984425.1"/>
    </source>
</evidence>
<dbReference type="Proteomes" id="UP000031561">
    <property type="component" value="Unassembled WGS sequence"/>
</dbReference>
<dbReference type="RefSeq" id="WP_166283158.1">
    <property type="nucleotide sequence ID" value="NZ_JTHE03000095.1"/>
</dbReference>
<gene>
    <name evidence="1" type="ORF">QQ91_0016505</name>
</gene>
<reference evidence="1 2" key="1">
    <citation type="journal article" date="2015" name="Genome Announc.">
        <title>Draft Genome Sequence of Filamentous Marine Cyanobacterium Lyngbya confervoides Strain BDU141951.</title>
        <authorList>
            <person name="Chandrababunaidu M.M."/>
            <person name="Sen D."/>
            <person name="Tripathy S."/>
        </authorList>
    </citation>
    <scope>NUCLEOTIDE SEQUENCE [LARGE SCALE GENOMIC DNA]</scope>
    <source>
        <strain evidence="1 2">BDU141951</strain>
    </source>
</reference>
<sequence length="97" mass="10989">MYSHINSILRQIYKIDILHRRERQGSLTTSKPALSRGRVAAGFQHLERYIFGIYSVISKSRTAAAIVLGALTDRRTITVLRRYLDQGGSRHDATTCL</sequence>
<name>A0ABD4T7L3_9CYAN</name>
<comment type="caution">
    <text evidence="1">The sequence shown here is derived from an EMBL/GenBank/DDBJ whole genome shotgun (WGS) entry which is preliminary data.</text>
</comment>
<proteinExistence type="predicted"/>
<protein>
    <recommendedName>
        <fullName evidence="3">Transposase</fullName>
    </recommendedName>
</protein>
<accession>A0ABD4T7L3</accession>
<organism evidence="1 2">
    <name type="scientific">Lyngbya confervoides BDU141951</name>
    <dbReference type="NCBI Taxonomy" id="1574623"/>
    <lineage>
        <taxon>Bacteria</taxon>
        <taxon>Bacillati</taxon>
        <taxon>Cyanobacteriota</taxon>
        <taxon>Cyanophyceae</taxon>
        <taxon>Oscillatoriophycideae</taxon>
        <taxon>Oscillatoriales</taxon>
        <taxon>Microcoleaceae</taxon>
        <taxon>Lyngbya</taxon>
    </lineage>
</organism>
<dbReference type="AlphaFoldDB" id="A0ABD4T7L3"/>
<keyword evidence="2" id="KW-1185">Reference proteome</keyword>
<evidence type="ECO:0008006" key="3">
    <source>
        <dbReference type="Google" id="ProtNLM"/>
    </source>
</evidence>
<evidence type="ECO:0000313" key="2">
    <source>
        <dbReference type="Proteomes" id="UP000031561"/>
    </source>
</evidence>